<evidence type="ECO:0000259" key="6">
    <source>
        <dbReference type="Pfam" id="PF00586"/>
    </source>
</evidence>
<sequence>ALIFTTDFFTPVVDDPYDYGAIAAANALSDIYAMGGEPFLVLNLAAFPAEMPEEIIAGILRGAAEKVKEAGAIVAGGHTIDDDEPKFGLAALGYVHPKRIGKKTGARPGDLLILTKPLGVGIITTAFKADEAEAEHIALATEWMKQLNRDAAAALRGATLHAVTDITGFGLLGHAWEVASKSGLRLQVRFDDLPFHPGALHYADELLFPAMANLNMADYGEHVIFAKRLEYERQLLTFCPETSGGLLISLSPQEAEAFLARYEALGHRA</sequence>
<dbReference type="InterPro" id="IPR016188">
    <property type="entry name" value="PurM-like_N"/>
</dbReference>
<dbReference type="GO" id="GO:0004756">
    <property type="term" value="F:selenide, water dikinase activity"/>
    <property type="evidence" value="ECO:0007669"/>
    <property type="project" value="TreeGrafter"/>
</dbReference>
<name>X0VMW0_9ZZZZ</name>
<dbReference type="Pfam" id="PF00586">
    <property type="entry name" value="AIRS"/>
    <property type="match status" value="1"/>
</dbReference>
<accession>X0VMW0</accession>
<dbReference type="Pfam" id="PF02769">
    <property type="entry name" value="AIRS_C"/>
    <property type="match status" value="1"/>
</dbReference>
<dbReference type="Gene3D" id="3.30.1330.10">
    <property type="entry name" value="PurM-like, N-terminal domain"/>
    <property type="match status" value="1"/>
</dbReference>
<comment type="caution">
    <text evidence="8">The sequence shown here is derived from an EMBL/GenBank/DDBJ whole genome shotgun (WGS) entry which is preliminary data.</text>
</comment>
<reference evidence="8" key="1">
    <citation type="journal article" date="2014" name="Front. Microbiol.">
        <title>High frequency of phylogenetically diverse reductive dehalogenase-homologous genes in deep subseafloor sedimentary metagenomes.</title>
        <authorList>
            <person name="Kawai M."/>
            <person name="Futagami T."/>
            <person name="Toyoda A."/>
            <person name="Takaki Y."/>
            <person name="Nishi S."/>
            <person name="Hori S."/>
            <person name="Arai W."/>
            <person name="Tsubouchi T."/>
            <person name="Morono Y."/>
            <person name="Uchiyama I."/>
            <person name="Ito T."/>
            <person name="Fujiyama A."/>
            <person name="Inagaki F."/>
            <person name="Takami H."/>
        </authorList>
    </citation>
    <scope>NUCLEOTIDE SEQUENCE</scope>
    <source>
        <strain evidence="8">Expedition CK06-06</strain>
    </source>
</reference>
<proteinExistence type="predicted"/>
<dbReference type="SUPFAM" id="SSF55326">
    <property type="entry name" value="PurM N-terminal domain-like"/>
    <property type="match status" value="1"/>
</dbReference>
<dbReference type="EMBL" id="BARS01023536">
    <property type="protein sequence ID" value="GAG12477.1"/>
    <property type="molecule type" value="Genomic_DNA"/>
</dbReference>
<evidence type="ECO:0000256" key="5">
    <source>
        <dbReference type="ARBA" id="ARBA00023266"/>
    </source>
</evidence>
<dbReference type="PANTHER" id="PTHR10256">
    <property type="entry name" value="SELENIDE, WATER DIKINASE"/>
    <property type="match status" value="1"/>
</dbReference>
<keyword evidence="1" id="KW-0808">Transferase</keyword>
<organism evidence="8">
    <name type="scientific">marine sediment metagenome</name>
    <dbReference type="NCBI Taxonomy" id="412755"/>
    <lineage>
        <taxon>unclassified sequences</taxon>
        <taxon>metagenomes</taxon>
        <taxon>ecological metagenomes</taxon>
    </lineage>
</organism>
<dbReference type="SUPFAM" id="SSF56042">
    <property type="entry name" value="PurM C-terminal domain-like"/>
    <property type="match status" value="1"/>
</dbReference>
<dbReference type="Gene3D" id="3.90.650.10">
    <property type="entry name" value="PurM-like C-terminal domain"/>
    <property type="match status" value="1"/>
</dbReference>
<dbReference type="AlphaFoldDB" id="X0VMW0"/>
<evidence type="ECO:0000313" key="8">
    <source>
        <dbReference type="EMBL" id="GAG12477.1"/>
    </source>
</evidence>
<dbReference type="GO" id="GO:0005737">
    <property type="term" value="C:cytoplasm"/>
    <property type="evidence" value="ECO:0007669"/>
    <property type="project" value="TreeGrafter"/>
</dbReference>
<dbReference type="PANTHER" id="PTHR10256:SF0">
    <property type="entry name" value="INACTIVE SELENIDE, WATER DIKINASE-LIKE PROTEIN-RELATED"/>
    <property type="match status" value="1"/>
</dbReference>
<keyword evidence="2" id="KW-0547">Nucleotide-binding</keyword>
<gene>
    <name evidence="8" type="ORF">S01H1_37466</name>
</gene>
<keyword evidence="3" id="KW-0418">Kinase</keyword>
<keyword evidence="5" id="KW-0711">Selenium</keyword>
<evidence type="ECO:0000256" key="1">
    <source>
        <dbReference type="ARBA" id="ARBA00022679"/>
    </source>
</evidence>
<dbReference type="InterPro" id="IPR004536">
    <property type="entry name" value="SPS/SelD"/>
</dbReference>
<dbReference type="InterPro" id="IPR036921">
    <property type="entry name" value="PurM-like_N_sf"/>
</dbReference>
<evidence type="ECO:0000256" key="2">
    <source>
        <dbReference type="ARBA" id="ARBA00022741"/>
    </source>
</evidence>
<evidence type="ECO:0000256" key="4">
    <source>
        <dbReference type="ARBA" id="ARBA00022840"/>
    </source>
</evidence>
<dbReference type="PIRSF" id="PIRSF036407">
    <property type="entry name" value="Selenphspht_syn"/>
    <property type="match status" value="1"/>
</dbReference>
<dbReference type="CDD" id="cd02195">
    <property type="entry name" value="SelD"/>
    <property type="match status" value="1"/>
</dbReference>
<dbReference type="InterPro" id="IPR010918">
    <property type="entry name" value="PurM-like_C_dom"/>
</dbReference>
<feature type="non-terminal residue" evidence="8">
    <location>
        <position position="269"/>
    </location>
</feature>
<dbReference type="GO" id="GO:0016260">
    <property type="term" value="P:selenocysteine biosynthetic process"/>
    <property type="evidence" value="ECO:0007669"/>
    <property type="project" value="TreeGrafter"/>
</dbReference>
<feature type="domain" description="PurM-like N-terminal" evidence="6">
    <location>
        <begin position="1"/>
        <end position="95"/>
    </location>
</feature>
<dbReference type="InterPro" id="IPR036676">
    <property type="entry name" value="PurM-like_C_sf"/>
</dbReference>
<evidence type="ECO:0000259" key="7">
    <source>
        <dbReference type="Pfam" id="PF02769"/>
    </source>
</evidence>
<protein>
    <recommendedName>
        <fullName evidence="9">PurM-like N-terminal domain-containing protein</fullName>
    </recommendedName>
</protein>
<evidence type="ECO:0008006" key="9">
    <source>
        <dbReference type="Google" id="ProtNLM"/>
    </source>
</evidence>
<keyword evidence="4" id="KW-0067">ATP-binding</keyword>
<evidence type="ECO:0000256" key="3">
    <source>
        <dbReference type="ARBA" id="ARBA00022777"/>
    </source>
</evidence>
<dbReference type="NCBIfam" id="TIGR00476">
    <property type="entry name" value="selD"/>
    <property type="match status" value="1"/>
</dbReference>
<feature type="non-terminal residue" evidence="8">
    <location>
        <position position="1"/>
    </location>
</feature>
<feature type="domain" description="PurM-like C-terminal" evidence="7">
    <location>
        <begin position="107"/>
        <end position="266"/>
    </location>
</feature>
<dbReference type="GO" id="GO:0005524">
    <property type="term" value="F:ATP binding"/>
    <property type="evidence" value="ECO:0007669"/>
    <property type="project" value="UniProtKB-KW"/>
</dbReference>